<evidence type="ECO:0000313" key="3">
    <source>
        <dbReference type="Proteomes" id="UP001159428"/>
    </source>
</evidence>
<comment type="caution">
    <text evidence="2">The sequence shown here is derived from an EMBL/GenBank/DDBJ whole genome shotgun (WGS) entry which is preliminary data.</text>
</comment>
<accession>A0AAU9XSR5</accession>
<sequence length="293" mass="34023">MFYSMLLQLFTMFCFNCKGNSPKARMRHGDGRFDSLGHSAKYGVYTMFCTTILKVVHFELVQANETGGSQQTELEGAKRCLSFLQYLGLLIGIFVSDRHRGIAKWIRENCVNTKHYFDIWHVARSLGKKLLALSREKGCEILKEWMKGIRKHLYWCATSTKAGFESHILATWNSLLHHVSNKHNNHPDPLYKQCCHGQLEPRRWIRVGTEAFDKLKLQLTKKMLLNDIKKLSPDAQTSCLKMPCFTWLGTLSRHILTSLHFNENLQRETQKAFNGKEYIRVTYPKFKMGEEVV</sequence>
<dbReference type="AlphaFoldDB" id="A0AAU9XSR5"/>
<evidence type="ECO:0000313" key="2">
    <source>
        <dbReference type="EMBL" id="CAH3156554.1"/>
    </source>
</evidence>
<reference evidence="2 3" key="1">
    <citation type="submission" date="2022-05" db="EMBL/GenBank/DDBJ databases">
        <authorList>
            <consortium name="Genoscope - CEA"/>
            <person name="William W."/>
        </authorList>
    </citation>
    <scope>NUCLEOTIDE SEQUENCE [LARGE SCALE GENOMIC DNA]</scope>
</reference>
<gene>
    <name evidence="2" type="ORF">PMEA_00029573</name>
</gene>
<name>A0AAU9XSR5_9CNID</name>
<keyword evidence="3" id="KW-1185">Reference proteome</keyword>
<organism evidence="2 3">
    <name type="scientific">Pocillopora meandrina</name>
    <dbReference type="NCBI Taxonomy" id="46732"/>
    <lineage>
        <taxon>Eukaryota</taxon>
        <taxon>Metazoa</taxon>
        <taxon>Cnidaria</taxon>
        <taxon>Anthozoa</taxon>
        <taxon>Hexacorallia</taxon>
        <taxon>Scleractinia</taxon>
        <taxon>Astrocoeniina</taxon>
        <taxon>Pocilloporidae</taxon>
        <taxon>Pocillopora</taxon>
    </lineage>
</organism>
<evidence type="ECO:0000256" key="1">
    <source>
        <dbReference type="SAM" id="SignalP"/>
    </source>
</evidence>
<keyword evidence="1" id="KW-0732">Signal</keyword>
<feature type="chain" id="PRO_5043751220" description="Transposase" evidence="1">
    <location>
        <begin position="20"/>
        <end position="293"/>
    </location>
</feature>
<protein>
    <recommendedName>
        <fullName evidence="4">Transposase</fullName>
    </recommendedName>
</protein>
<evidence type="ECO:0008006" key="4">
    <source>
        <dbReference type="Google" id="ProtNLM"/>
    </source>
</evidence>
<dbReference type="Proteomes" id="UP001159428">
    <property type="component" value="Unassembled WGS sequence"/>
</dbReference>
<dbReference type="PANTHER" id="PTHR31751:SF42">
    <property type="entry name" value="PROTEIN CBG10204"/>
    <property type="match status" value="1"/>
</dbReference>
<dbReference type="PANTHER" id="PTHR31751">
    <property type="entry name" value="SI:CH211-108C17.2-RELATED-RELATED"/>
    <property type="match status" value="1"/>
</dbReference>
<feature type="signal peptide" evidence="1">
    <location>
        <begin position="1"/>
        <end position="19"/>
    </location>
</feature>
<proteinExistence type="predicted"/>
<dbReference type="EMBL" id="CALNXJ010000061">
    <property type="protein sequence ID" value="CAH3156554.1"/>
    <property type="molecule type" value="Genomic_DNA"/>
</dbReference>